<feature type="active site" description="Proton donor/acceptor" evidence="2">
    <location>
        <position position="101"/>
    </location>
</feature>
<evidence type="ECO:0000313" key="4">
    <source>
        <dbReference type="EMBL" id="AFK46455.1"/>
    </source>
</evidence>
<dbReference type="PANTHER" id="PTHR48100:SF4">
    <property type="entry name" value="HISTIDINE PHOSPHATASE FAMILY (BRANCH 1) PROTEIN"/>
    <property type="match status" value="1"/>
</dbReference>
<dbReference type="InterPro" id="IPR001345">
    <property type="entry name" value="PG/BPGM_mutase_AS"/>
</dbReference>
<dbReference type="InterPro" id="IPR029033">
    <property type="entry name" value="His_PPase_superfam"/>
</dbReference>
<dbReference type="GO" id="GO:0016791">
    <property type="term" value="F:phosphatase activity"/>
    <property type="evidence" value="ECO:0007669"/>
    <property type="project" value="TreeGrafter"/>
</dbReference>
<dbReference type="InterPro" id="IPR050275">
    <property type="entry name" value="PGM_Phosphatase"/>
</dbReference>
<evidence type="ECO:0000256" key="1">
    <source>
        <dbReference type="ARBA" id="ARBA00038362"/>
    </source>
</evidence>
<dbReference type="AlphaFoldDB" id="I3T1R3"/>
<dbReference type="SUPFAM" id="SSF53254">
    <property type="entry name" value="Phosphoglycerate mutase-like"/>
    <property type="match status" value="1"/>
</dbReference>
<dbReference type="EMBL" id="BT146661">
    <property type="protein sequence ID" value="AFK46455.1"/>
    <property type="molecule type" value="mRNA"/>
</dbReference>
<feature type="active site" description="Tele-phosphohistidine intermediate" evidence="2">
    <location>
        <position position="26"/>
    </location>
</feature>
<comment type="similarity">
    <text evidence="1">Belongs to the phosphoglycerate mutase family.</text>
</comment>
<dbReference type="CDD" id="cd07067">
    <property type="entry name" value="HP_PGM_like"/>
    <property type="match status" value="1"/>
</dbReference>
<dbReference type="PANTHER" id="PTHR48100">
    <property type="entry name" value="BROAD-SPECIFICITY PHOSPHATASE YOR283W-RELATED"/>
    <property type="match status" value="1"/>
</dbReference>
<evidence type="ECO:0000256" key="2">
    <source>
        <dbReference type="PIRSR" id="PIRSR613078-1"/>
    </source>
</evidence>
<sequence length="234" mass="25748">MAESSINDSFSSHPHLDLTEIVVVRHGETAWNAQGLIQGQADIESNEAGRMQAAAVAKRLSREPKISAVYSSDAQRTLETAQIIASTCGGLEVFKDFDLRERHVGELQGLVYHGLEKTNPIGYKALKSEDENQKIPGGGESIVQLFERCKSALLRIGRNHKGERVVVVSHGASIHTLHKWACPNERSTHIHNTSISVFHLYGEDKWTLKIWGDVSHLNQNGFLQSGFGGNKTSA</sequence>
<protein>
    <recommendedName>
        <fullName evidence="5">Phosphoglycerate mutase-like protein 4</fullName>
    </recommendedName>
</protein>
<dbReference type="GO" id="GO:0005829">
    <property type="term" value="C:cytosol"/>
    <property type="evidence" value="ECO:0007669"/>
    <property type="project" value="TreeGrafter"/>
</dbReference>
<evidence type="ECO:0000256" key="3">
    <source>
        <dbReference type="PIRSR" id="PIRSR613078-2"/>
    </source>
</evidence>
<feature type="binding site" evidence="3">
    <location>
        <position position="76"/>
    </location>
    <ligand>
        <name>substrate</name>
    </ligand>
</feature>
<feature type="binding site" evidence="3">
    <location>
        <begin position="25"/>
        <end position="32"/>
    </location>
    <ligand>
        <name>substrate</name>
    </ligand>
</feature>
<dbReference type="PROSITE" id="PS00175">
    <property type="entry name" value="PG_MUTASE"/>
    <property type="match status" value="1"/>
</dbReference>
<accession>I3T1R3</accession>
<proteinExistence type="evidence at transcript level"/>
<reference evidence="4" key="1">
    <citation type="submission" date="2012-05" db="EMBL/GenBank/DDBJ databases">
        <authorList>
            <person name="Krishnakumar V."/>
            <person name="Cheung F."/>
            <person name="Xiao Y."/>
            <person name="Chan A."/>
            <person name="Moskal W.A."/>
            <person name="Town C.D."/>
        </authorList>
    </citation>
    <scope>NUCLEOTIDE SEQUENCE</scope>
</reference>
<dbReference type="Gene3D" id="3.40.50.1240">
    <property type="entry name" value="Phosphoglycerate mutase-like"/>
    <property type="match status" value="1"/>
</dbReference>
<name>I3T1R3_LOTJA</name>
<dbReference type="InterPro" id="IPR013078">
    <property type="entry name" value="His_Pase_superF_clade-1"/>
</dbReference>
<organism evidence="4">
    <name type="scientific">Lotus japonicus</name>
    <name type="common">Lotus corniculatus var. japonicus</name>
    <dbReference type="NCBI Taxonomy" id="34305"/>
    <lineage>
        <taxon>Eukaryota</taxon>
        <taxon>Viridiplantae</taxon>
        <taxon>Streptophyta</taxon>
        <taxon>Embryophyta</taxon>
        <taxon>Tracheophyta</taxon>
        <taxon>Spermatophyta</taxon>
        <taxon>Magnoliopsida</taxon>
        <taxon>eudicotyledons</taxon>
        <taxon>Gunneridae</taxon>
        <taxon>Pentapetalae</taxon>
        <taxon>rosids</taxon>
        <taxon>fabids</taxon>
        <taxon>Fabales</taxon>
        <taxon>Fabaceae</taxon>
        <taxon>Papilionoideae</taxon>
        <taxon>50 kb inversion clade</taxon>
        <taxon>NPAAA clade</taxon>
        <taxon>Hologalegina</taxon>
        <taxon>robinioid clade</taxon>
        <taxon>Loteae</taxon>
        <taxon>Lotus</taxon>
    </lineage>
</organism>
<dbReference type="Pfam" id="PF00300">
    <property type="entry name" value="His_Phos_1"/>
    <property type="match status" value="1"/>
</dbReference>
<evidence type="ECO:0008006" key="5">
    <source>
        <dbReference type="Google" id="ProtNLM"/>
    </source>
</evidence>
<dbReference type="SMART" id="SM00855">
    <property type="entry name" value="PGAM"/>
    <property type="match status" value="1"/>
</dbReference>